<name>A0A8J4AHD6_9ACTN</name>
<dbReference type="RefSeq" id="WP_225919045.1">
    <property type="nucleotide sequence ID" value="NZ_BOPO01000148.1"/>
</dbReference>
<sequence>MVEWRALNADELRQLVGIWAPDSFDWSEGSLETLAAAAGWRVQERIPDSIRYVTGLPLQPGTADVVLDGSTVNRIRLRITNRIDPADPGGVDRLRDAFVDATEHIGRLLGEPTRRVPGERPEIRWRTAGCTLVLERLTVSLMLAFVRNEYQDLWDRIDGAGE</sequence>
<dbReference type="EMBL" id="BOPO01000148">
    <property type="protein sequence ID" value="GIL31586.1"/>
    <property type="molecule type" value="Genomic_DNA"/>
</dbReference>
<gene>
    <name evidence="1" type="ORF">NUM_68400</name>
</gene>
<evidence type="ECO:0000313" key="1">
    <source>
        <dbReference type="EMBL" id="GIL31586.1"/>
    </source>
</evidence>
<dbReference type="Proteomes" id="UP000614996">
    <property type="component" value="Unassembled WGS sequence"/>
</dbReference>
<reference evidence="2" key="1">
    <citation type="journal article" date="2021" name="Int. J. Syst. Evol. Microbiol.">
        <title>Actinocatenispora comari sp. nov., an endophytic actinomycete isolated from aerial parts of Comarum salesowianum.</title>
        <authorList>
            <person name="Oyunbileg N."/>
            <person name="Iizaka Y."/>
            <person name="Hamada M."/>
            <person name="Davaapurev B.O."/>
            <person name="Fukumoto A."/>
            <person name="Tsetseg B."/>
            <person name="Kato F."/>
            <person name="Tamura T."/>
            <person name="Batkhuu J."/>
            <person name="Anzai Y."/>
        </authorList>
    </citation>
    <scope>NUCLEOTIDE SEQUENCE [LARGE SCALE GENOMIC DNA]</scope>
    <source>
        <strain evidence="2">NUM-2625</strain>
    </source>
</reference>
<protein>
    <submittedName>
        <fullName evidence="1">Uncharacterized protein</fullName>
    </submittedName>
</protein>
<comment type="caution">
    <text evidence="1">The sequence shown here is derived from an EMBL/GenBank/DDBJ whole genome shotgun (WGS) entry which is preliminary data.</text>
</comment>
<dbReference type="InterPro" id="IPR046268">
    <property type="entry name" value="DUF6301"/>
</dbReference>
<evidence type="ECO:0000313" key="2">
    <source>
        <dbReference type="Proteomes" id="UP000614996"/>
    </source>
</evidence>
<organism evidence="1 2">
    <name type="scientific">Actinocatenispora comari</name>
    <dbReference type="NCBI Taxonomy" id="2807577"/>
    <lineage>
        <taxon>Bacteria</taxon>
        <taxon>Bacillati</taxon>
        <taxon>Actinomycetota</taxon>
        <taxon>Actinomycetes</taxon>
        <taxon>Micromonosporales</taxon>
        <taxon>Micromonosporaceae</taxon>
        <taxon>Actinocatenispora</taxon>
    </lineage>
</organism>
<proteinExistence type="predicted"/>
<dbReference type="Pfam" id="PF19818">
    <property type="entry name" value="DUF6301"/>
    <property type="match status" value="1"/>
</dbReference>
<dbReference type="AlphaFoldDB" id="A0A8J4AHD6"/>
<accession>A0A8J4AHD6</accession>
<keyword evidence="2" id="KW-1185">Reference proteome</keyword>